<dbReference type="Gene3D" id="3.10.350.10">
    <property type="entry name" value="LysM domain"/>
    <property type="match status" value="1"/>
</dbReference>
<dbReference type="CDD" id="cd14667">
    <property type="entry name" value="3D_containing_proteins"/>
    <property type="match status" value="1"/>
</dbReference>
<feature type="domain" description="LysM" evidence="3">
    <location>
        <begin position="39"/>
        <end position="83"/>
    </location>
</feature>
<gene>
    <name evidence="4" type="ORF">ACFFK0_16765</name>
</gene>
<dbReference type="InterPro" id="IPR036908">
    <property type="entry name" value="RlpA-like_sf"/>
</dbReference>
<evidence type="ECO:0000313" key="4">
    <source>
        <dbReference type="EMBL" id="MFC0214081.1"/>
    </source>
</evidence>
<dbReference type="EMBL" id="JBHLWN010000068">
    <property type="protein sequence ID" value="MFC0214081.1"/>
    <property type="molecule type" value="Genomic_DNA"/>
</dbReference>
<evidence type="ECO:0000256" key="2">
    <source>
        <dbReference type="SAM" id="SignalP"/>
    </source>
</evidence>
<evidence type="ECO:0000259" key="3">
    <source>
        <dbReference type="PROSITE" id="PS51782"/>
    </source>
</evidence>
<sequence>MTVKSTVPWRAGLVLGLSLLGFSLAAGGSPAHAAAAADHTYVAQGDDTFWLISKKLNVPLQALVDANPDVSATNIYPGLTIRLPETSASGTVHTASAEAPAEAATLMRAASTEPTVTAASGEVLAYSKTISAVASAYSDSPSENGAWGAVDYFGKPLALGTIAVDPSVIPLGTKVYVTGYTFSGLPTGIVATASDMGGAIKGNRIDMFIPRSVGNAWSFGLQNVTIYVLK</sequence>
<comment type="caution">
    <text evidence="4">The sequence shown here is derived from an EMBL/GenBank/DDBJ whole genome shotgun (WGS) entry which is preliminary data.</text>
</comment>
<dbReference type="PANTHER" id="PTHR39160:SF4">
    <property type="entry name" value="RESUSCITATION-PROMOTING FACTOR RPFB"/>
    <property type="match status" value="1"/>
</dbReference>
<dbReference type="InterPro" id="IPR036779">
    <property type="entry name" value="LysM_dom_sf"/>
</dbReference>
<dbReference type="PANTHER" id="PTHR39160">
    <property type="entry name" value="CELL WALL-BINDING PROTEIN YOCH"/>
    <property type="match status" value="1"/>
</dbReference>
<dbReference type="InterPro" id="IPR059180">
    <property type="entry name" value="3D_YorM"/>
</dbReference>
<keyword evidence="5" id="KW-1185">Reference proteome</keyword>
<dbReference type="Pfam" id="PF01476">
    <property type="entry name" value="LysM"/>
    <property type="match status" value="1"/>
</dbReference>
<dbReference type="InterPro" id="IPR018392">
    <property type="entry name" value="LysM"/>
</dbReference>
<evidence type="ECO:0000256" key="1">
    <source>
        <dbReference type="ARBA" id="ARBA00022729"/>
    </source>
</evidence>
<dbReference type="SUPFAM" id="SSF50685">
    <property type="entry name" value="Barwin-like endoglucanases"/>
    <property type="match status" value="1"/>
</dbReference>
<protein>
    <submittedName>
        <fullName evidence="4">3D domain-containing protein</fullName>
    </submittedName>
</protein>
<dbReference type="InterPro" id="IPR051933">
    <property type="entry name" value="Resuscitation_pf_RpfB"/>
</dbReference>
<dbReference type="CDD" id="cd00118">
    <property type="entry name" value="LysM"/>
    <property type="match status" value="1"/>
</dbReference>
<dbReference type="RefSeq" id="WP_377471418.1">
    <property type="nucleotide sequence ID" value="NZ_JBHLWN010000068.1"/>
</dbReference>
<dbReference type="Pfam" id="PF06725">
    <property type="entry name" value="3D"/>
    <property type="match status" value="1"/>
</dbReference>
<dbReference type="Proteomes" id="UP001589776">
    <property type="component" value="Unassembled WGS sequence"/>
</dbReference>
<name>A0ABV6DN71_9BACL</name>
<dbReference type="Gene3D" id="2.40.40.10">
    <property type="entry name" value="RlpA-like domain"/>
    <property type="match status" value="1"/>
</dbReference>
<accession>A0ABV6DN71</accession>
<dbReference type="SMART" id="SM00257">
    <property type="entry name" value="LysM"/>
    <property type="match status" value="1"/>
</dbReference>
<reference evidence="4 5" key="1">
    <citation type="submission" date="2024-09" db="EMBL/GenBank/DDBJ databases">
        <authorList>
            <person name="Sun Q."/>
            <person name="Mori K."/>
        </authorList>
    </citation>
    <scope>NUCLEOTIDE SEQUENCE [LARGE SCALE GENOMIC DNA]</scope>
    <source>
        <strain evidence="4 5">CCM 7759</strain>
    </source>
</reference>
<dbReference type="SUPFAM" id="SSF54106">
    <property type="entry name" value="LysM domain"/>
    <property type="match status" value="1"/>
</dbReference>
<feature type="signal peptide" evidence="2">
    <location>
        <begin position="1"/>
        <end position="33"/>
    </location>
</feature>
<evidence type="ECO:0000313" key="5">
    <source>
        <dbReference type="Proteomes" id="UP001589776"/>
    </source>
</evidence>
<dbReference type="PROSITE" id="PS51782">
    <property type="entry name" value="LYSM"/>
    <property type="match status" value="1"/>
</dbReference>
<dbReference type="InterPro" id="IPR010611">
    <property type="entry name" value="3D_dom"/>
</dbReference>
<keyword evidence="1 2" id="KW-0732">Signal</keyword>
<organism evidence="4 5">
    <name type="scientific">Paenibacillus chartarius</name>
    <dbReference type="NCBI Taxonomy" id="747481"/>
    <lineage>
        <taxon>Bacteria</taxon>
        <taxon>Bacillati</taxon>
        <taxon>Bacillota</taxon>
        <taxon>Bacilli</taxon>
        <taxon>Bacillales</taxon>
        <taxon>Paenibacillaceae</taxon>
        <taxon>Paenibacillus</taxon>
    </lineage>
</organism>
<feature type="chain" id="PRO_5045928013" evidence="2">
    <location>
        <begin position="34"/>
        <end position="230"/>
    </location>
</feature>
<proteinExistence type="predicted"/>